<feature type="region of interest" description="Disordered" evidence="4">
    <location>
        <begin position="177"/>
        <end position="205"/>
    </location>
</feature>
<proteinExistence type="inferred from homology"/>
<dbReference type="AlphaFoldDB" id="A0A4V1J3X5"/>
<dbReference type="InterPro" id="IPR010487">
    <property type="entry name" value="NGRN/Rrg9"/>
</dbReference>
<gene>
    <name evidence="5" type="ORF">BJ085DRAFT_21343</name>
</gene>
<dbReference type="GO" id="GO:0005634">
    <property type="term" value="C:nucleus"/>
    <property type="evidence" value="ECO:0007669"/>
    <property type="project" value="TreeGrafter"/>
</dbReference>
<feature type="compositionally biased region" description="Basic and acidic residues" evidence="4">
    <location>
        <begin position="27"/>
        <end position="44"/>
    </location>
</feature>
<evidence type="ECO:0000256" key="1">
    <source>
        <dbReference type="ARBA" id="ARBA00003548"/>
    </source>
</evidence>
<evidence type="ECO:0000313" key="6">
    <source>
        <dbReference type="Proteomes" id="UP000268162"/>
    </source>
</evidence>
<dbReference type="Pfam" id="PF06413">
    <property type="entry name" value="Neugrin"/>
    <property type="match status" value="1"/>
</dbReference>
<evidence type="ECO:0000256" key="3">
    <source>
        <dbReference type="ARBA" id="ARBA00013566"/>
    </source>
</evidence>
<organism evidence="5 6">
    <name type="scientific">Dimargaris cristalligena</name>
    <dbReference type="NCBI Taxonomy" id="215637"/>
    <lineage>
        <taxon>Eukaryota</taxon>
        <taxon>Fungi</taxon>
        <taxon>Fungi incertae sedis</taxon>
        <taxon>Zoopagomycota</taxon>
        <taxon>Kickxellomycotina</taxon>
        <taxon>Dimargaritomycetes</taxon>
        <taxon>Dimargaritales</taxon>
        <taxon>Dimargaritaceae</taxon>
        <taxon>Dimargaris</taxon>
    </lineage>
</organism>
<feature type="region of interest" description="Disordered" evidence="4">
    <location>
        <begin position="1"/>
        <end position="111"/>
    </location>
</feature>
<sequence length="205" mass="23299">MDEQQYHPDFPAVNSIAPKTTPSRLGVELRQHVERGGSLTDKRLPSSAPRSPLTAPKKYARPQRKPARATPKGTEEVPVTPAGKAGEGWRIRKQEQKASLEDGKWAPKKRVARSTMERIRFLAINMPDTFDIPRLSYEFKISFEAVRRILRSNFNPSPEVIQTQESKRLALRKEYWSATQEANQPKPPTLPQPVTIITQRPKPKS</sequence>
<reference evidence="6" key="1">
    <citation type="journal article" date="2018" name="Nat. Microbiol.">
        <title>Leveraging single-cell genomics to expand the fungal tree of life.</title>
        <authorList>
            <person name="Ahrendt S.R."/>
            <person name="Quandt C.A."/>
            <person name="Ciobanu D."/>
            <person name="Clum A."/>
            <person name="Salamov A."/>
            <person name="Andreopoulos B."/>
            <person name="Cheng J.F."/>
            <person name="Woyke T."/>
            <person name="Pelin A."/>
            <person name="Henrissat B."/>
            <person name="Reynolds N.K."/>
            <person name="Benny G.L."/>
            <person name="Smith M.E."/>
            <person name="James T.Y."/>
            <person name="Grigoriev I.V."/>
        </authorList>
    </citation>
    <scope>NUCLEOTIDE SEQUENCE [LARGE SCALE GENOMIC DNA]</scope>
    <source>
        <strain evidence="6">RSA 468</strain>
    </source>
</reference>
<evidence type="ECO:0000313" key="5">
    <source>
        <dbReference type="EMBL" id="RKP33579.1"/>
    </source>
</evidence>
<dbReference type="EMBL" id="ML003728">
    <property type="protein sequence ID" value="RKP33579.1"/>
    <property type="molecule type" value="Genomic_DNA"/>
</dbReference>
<dbReference type="PANTHER" id="PTHR13475">
    <property type="entry name" value="NEUGRIN"/>
    <property type="match status" value="1"/>
</dbReference>
<accession>A0A4V1J3X5</accession>
<feature type="compositionally biased region" description="Basic and acidic residues" evidence="4">
    <location>
        <begin position="87"/>
        <end position="105"/>
    </location>
</feature>
<comment type="similarity">
    <text evidence="2">Belongs to the RRG9 family.</text>
</comment>
<comment type="function">
    <text evidence="1">Required for respiratory activity and maintenance and expression of the mitochondrial genome.</text>
</comment>
<dbReference type="Proteomes" id="UP000268162">
    <property type="component" value="Unassembled WGS sequence"/>
</dbReference>
<dbReference type="STRING" id="215637.A0A4V1J3X5"/>
<feature type="compositionally biased region" description="Basic residues" evidence="4">
    <location>
        <begin position="58"/>
        <end position="67"/>
    </location>
</feature>
<name>A0A4V1J3X5_9FUNG</name>
<dbReference type="PANTHER" id="PTHR13475:SF3">
    <property type="entry name" value="NEUGRIN"/>
    <property type="match status" value="1"/>
</dbReference>
<evidence type="ECO:0000256" key="2">
    <source>
        <dbReference type="ARBA" id="ARBA00010895"/>
    </source>
</evidence>
<protein>
    <recommendedName>
        <fullName evidence="3">Required for respiratory growth protein 9, mitochondrial</fullName>
    </recommendedName>
</protein>
<evidence type="ECO:0000256" key="4">
    <source>
        <dbReference type="SAM" id="MobiDB-lite"/>
    </source>
</evidence>
<keyword evidence="6" id="KW-1185">Reference proteome</keyword>